<gene>
    <name evidence="1" type="ORF">HG66A1_41800</name>
</gene>
<dbReference type="RefSeq" id="WP_145188117.1">
    <property type="nucleotide sequence ID" value="NZ_CP036266.1"/>
</dbReference>
<dbReference type="OrthoDB" id="290426at2"/>
<reference evidence="1 2" key="1">
    <citation type="submission" date="2019-02" db="EMBL/GenBank/DDBJ databases">
        <title>Deep-cultivation of Planctomycetes and their phenomic and genomic characterization uncovers novel biology.</title>
        <authorList>
            <person name="Wiegand S."/>
            <person name="Jogler M."/>
            <person name="Boedeker C."/>
            <person name="Pinto D."/>
            <person name="Vollmers J."/>
            <person name="Rivas-Marin E."/>
            <person name="Kohn T."/>
            <person name="Peeters S.H."/>
            <person name="Heuer A."/>
            <person name="Rast P."/>
            <person name="Oberbeckmann S."/>
            <person name="Bunk B."/>
            <person name="Jeske O."/>
            <person name="Meyerdierks A."/>
            <person name="Storesund J.E."/>
            <person name="Kallscheuer N."/>
            <person name="Luecker S."/>
            <person name="Lage O.M."/>
            <person name="Pohl T."/>
            <person name="Merkel B.J."/>
            <person name="Hornburger P."/>
            <person name="Mueller R.-W."/>
            <person name="Bruemmer F."/>
            <person name="Labrenz M."/>
            <person name="Spormann A.M."/>
            <person name="Op den Camp H."/>
            <person name="Overmann J."/>
            <person name="Amann R."/>
            <person name="Jetten M.S.M."/>
            <person name="Mascher T."/>
            <person name="Medema M.H."/>
            <person name="Devos D.P."/>
            <person name="Kaster A.-K."/>
            <person name="Ovreas L."/>
            <person name="Rohde M."/>
            <person name="Galperin M.Y."/>
            <person name="Jogler C."/>
        </authorList>
    </citation>
    <scope>NUCLEOTIDE SEQUENCE [LARGE SCALE GENOMIC DNA]</scope>
    <source>
        <strain evidence="1 2">HG66A1</strain>
    </source>
</reference>
<proteinExistence type="predicted"/>
<sequence>MSLRREQLERQLQNAEAAISDYAKVLDEQNIPAEARKKHPKWRQINAQKTQVKNRLKSLKKIEDREAAIKAGASAETADE</sequence>
<protein>
    <submittedName>
        <fullName evidence="1">Uncharacterized protein</fullName>
    </submittedName>
</protein>
<organism evidence="1 2">
    <name type="scientific">Gimesia chilikensis</name>
    <dbReference type="NCBI Taxonomy" id="2605989"/>
    <lineage>
        <taxon>Bacteria</taxon>
        <taxon>Pseudomonadati</taxon>
        <taxon>Planctomycetota</taxon>
        <taxon>Planctomycetia</taxon>
        <taxon>Planctomycetales</taxon>
        <taxon>Planctomycetaceae</taxon>
        <taxon>Gimesia</taxon>
    </lineage>
</organism>
<dbReference type="Proteomes" id="UP000320421">
    <property type="component" value="Chromosome"/>
</dbReference>
<name>A0A517PSM6_9PLAN</name>
<dbReference type="EMBL" id="CP036266">
    <property type="protein sequence ID" value="QDT22373.1"/>
    <property type="molecule type" value="Genomic_DNA"/>
</dbReference>
<evidence type="ECO:0000313" key="1">
    <source>
        <dbReference type="EMBL" id="QDT22373.1"/>
    </source>
</evidence>
<accession>A0A517PSM6</accession>
<evidence type="ECO:0000313" key="2">
    <source>
        <dbReference type="Proteomes" id="UP000320421"/>
    </source>
</evidence>
<keyword evidence="2" id="KW-1185">Reference proteome</keyword>
<dbReference type="AlphaFoldDB" id="A0A517PSM6"/>